<protein>
    <submittedName>
        <fullName evidence="2">Uncharacterized protein</fullName>
    </submittedName>
</protein>
<feature type="region of interest" description="Disordered" evidence="1">
    <location>
        <begin position="146"/>
        <end position="166"/>
    </location>
</feature>
<comment type="caution">
    <text evidence="2">The sequence shown here is derived from an EMBL/GenBank/DDBJ whole genome shotgun (WGS) entry which is preliminary data.</text>
</comment>
<gene>
    <name evidence="2" type="ORF">Tci_683573</name>
</gene>
<organism evidence="2">
    <name type="scientific">Tanacetum cinerariifolium</name>
    <name type="common">Dalmatian daisy</name>
    <name type="synonym">Chrysanthemum cinerariifolium</name>
    <dbReference type="NCBI Taxonomy" id="118510"/>
    <lineage>
        <taxon>Eukaryota</taxon>
        <taxon>Viridiplantae</taxon>
        <taxon>Streptophyta</taxon>
        <taxon>Embryophyta</taxon>
        <taxon>Tracheophyta</taxon>
        <taxon>Spermatophyta</taxon>
        <taxon>Magnoliopsida</taxon>
        <taxon>eudicotyledons</taxon>
        <taxon>Gunneridae</taxon>
        <taxon>Pentapetalae</taxon>
        <taxon>asterids</taxon>
        <taxon>campanulids</taxon>
        <taxon>Asterales</taxon>
        <taxon>Asteraceae</taxon>
        <taxon>Asteroideae</taxon>
        <taxon>Anthemideae</taxon>
        <taxon>Anthemidinae</taxon>
        <taxon>Tanacetum</taxon>
    </lineage>
</organism>
<proteinExistence type="predicted"/>
<dbReference type="EMBL" id="BKCJ010555404">
    <property type="protein sequence ID" value="GFB11602.1"/>
    <property type="molecule type" value="Genomic_DNA"/>
</dbReference>
<evidence type="ECO:0000256" key="1">
    <source>
        <dbReference type="SAM" id="MobiDB-lite"/>
    </source>
</evidence>
<reference evidence="2" key="1">
    <citation type="journal article" date="2019" name="Sci. Rep.">
        <title>Draft genome of Tanacetum cinerariifolium, the natural source of mosquito coil.</title>
        <authorList>
            <person name="Yamashiro T."/>
            <person name="Shiraishi A."/>
            <person name="Satake H."/>
            <person name="Nakayama K."/>
        </authorList>
    </citation>
    <scope>NUCLEOTIDE SEQUENCE</scope>
</reference>
<sequence>MNARADAQLFFRTSTSDEGIDQVGSGVAGRSSSSGFHYSCRKFTLRILAFPVSSSLDDCACASGAISSSICRSSGVEEIDSMSLVSVVTSPELHTALCDLHEFCRSWFPTFFGEESLSCLFLTCPMTVQPLLQMLVILNQIRHDVHTGPNPNDQDEGQAGPNPGDAAASLSLPSLVVHAGPNLEHMNLKVTNFSTQPHPEQIDEGFTTTAYPKVQENLKLTVEESW</sequence>
<evidence type="ECO:0000313" key="2">
    <source>
        <dbReference type="EMBL" id="GFB11602.1"/>
    </source>
</evidence>
<accession>A0A699KU83</accession>
<name>A0A699KU83_TANCI</name>
<dbReference type="AlphaFoldDB" id="A0A699KU83"/>